<evidence type="ECO:0000256" key="1">
    <source>
        <dbReference type="SAM" id="SignalP"/>
    </source>
</evidence>
<proteinExistence type="predicted"/>
<protein>
    <submittedName>
        <fullName evidence="2">Uncharacterized protein</fullName>
    </submittedName>
</protein>
<evidence type="ECO:0000313" key="2">
    <source>
        <dbReference type="EMBL" id="AKJ03234.1"/>
    </source>
</evidence>
<gene>
    <name evidence="2" type="ORF">AA314_04860</name>
</gene>
<dbReference type="KEGG" id="age:AA314_04860"/>
<keyword evidence="1" id="KW-0732">Signal</keyword>
<dbReference type="Proteomes" id="UP000035579">
    <property type="component" value="Chromosome"/>
</dbReference>
<feature type="signal peptide" evidence="1">
    <location>
        <begin position="1"/>
        <end position="20"/>
    </location>
</feature>
<sequence>MSRMRALVVANLVLSGTALAEQPAEYVPAPASEIPVVTEKARSTWRMRMTFRSCFAISLLLLSTGCFLGSEDDGYAELGQTRFEGSTLPVFDGQDRPIIGSTMGVRRWSSENKQWEVLGTGLAEHPPSDYLESRPLAVWRPAIDPAGNLYAFGGPAGTPQLNRLAVGGAQWERFDQGLPQTYPSITIDQVVGDTDGNLYLSGGESNEPVAYQRRRGATGWSRLVFVAGEVTAYGVTIIPDGAGNLYFNRHHGVQPRDVWRLSAGSTTPVKILGPDNGVGVADRKGNLYGYFSGKNGRLAPGETTPSPLPETPEGWRYTGSIIAGPLVERIDAAGALYAQAKEGPYSDVQIFKLAPGSGAWTRIGPELGEPLAWTISPKGRLYTRTPYGVYAFGS</sequence>
<feature type="chain" id="PRO_5041934078" evidence="1">
    <location>
        <begin position="21"/>
        <end position="394"/>
    </location>
</feature>
<dbReference type="SUPFAM" id="SSF101898">
    <property type="entry name" value="NHL repeat"/>
    <property type="match status" value="1"/>
</dbReference>
<dbReference type="EMBL" id="CP011509">
    <property type="protein sequence ID" value="AKJ03234.1"/>
    <property type="molecule type" value="Genomic_DNA"/>
</dbReference>
<reference evidence="2 3" key="1">
    <citation type="submission" date="2015-05" db="EMBL/GenBank/DDBJ databases">
        <title>Genome assembly of Archangium gephyra DSM 2261.</title>
        <authorList>
            <person name="Sharma G."/>
            <person name="Subramanian S."/>
        </authorList>
    </citation>
    <scope>NUCLEOTIDE SEQUENCE [LARGE SCALE GENOMIC DNA]</scope>
    <source>
        <strain evidence="2 3">DSM 2261</strain>
    </source>
</reference>
<name>A0AAC8Q9A0_9BACT</name>
<accession>A0AAC8Q9A0</accession>
<evidence type="ECO:0000313" key="3">
    <source>
        <dbReference type="Proteomes" id="UP000035579"/>
    </source>
</evidence>
<organism evidence="2 3">
    <name type="scientific">Archangium gephyra</name>
    <dbReference type="NCBI Taxonomy" id="48"/>
    <lineage>
        <taxon>Bacteria</taxon>
        <taxon>Pseudomonadati</taxon>
        <taxon>Myxococcota</taxon>
        <taxon>Myxococcia</taxon>
        <taxon>Myxococcales</taxon>
        <taxon>Cystobacterineae</taxon>
        <taxon>Archangiaceae</taxon>
        <taxon>Archangium</taxon>
    </lineage>
</organism>
<dbReference type="AlphaFoldDB" id="A0AAC8Q9A0"/>